<proteinExistence type="predicted"/>
<dbReference type="EMBL" id="NHSF01000090">
    <property type="protein sequence ID" value="MBK5932316.1"/>
    <property type="molecule type" value="Genomic_DNA"/>
</dbReference>
<dbReference type="InterPro" id="IPR027417">
    <property type="entry name" value="P-loop_NTPase"/>
</dbReference>
<dbReference type="InterPro" id="IPR052026">
    <property type="entry name" value="ExeA_AAA_ATPase_DNA-bind"/>
</dbReference>
<organism evidence="2 3">
    <name type="scientific">Halochromatium salexigens</name>
    <name type="common">Chromatium salexigens</name>
    <dbReference type="NCBI Taxonomy" id="49447"/>
    <lineage>
        <taxon>Bacteria</taxon>
        <taxon>Pseudomonadati</taxon>
        <taxon>Pseudomonadota</taxon>
        <taxon>Gammaproteobacteria</taxon>
        <taxon>Chromatiales</taxon>
        <taxon>Chromatiaceae</taxon>
        <taxon>Halochromatium</taxon>
    </lineage>
</organism>
<dbReference type="SMART" id="SM00382">
    <property type="entry name" value="AAA"/>
    <property type="match status" value="1"/>
</dbReference>
<evidence type="ECO:0000313" key="2">
    <source>
        <dbReference type="EMBL" id="MBK5932316.1"/>
    </source>
</evidence>
<gene>
    <name evidence="2" type="ORF">CCR82_17710</name>
</gene>
<dbReference type="Gene3D" id="3.30.420.10">
    <property type="entry name" value="Ribonuclease H-like superfamily/Ribonuclease H"/>
    <property type="match status" value="1"/>
</dbReference>
<reference evidence="2" key="1">
    <citation type="submission" date="2017-05" db="EMBL/GenBank/DDBJ databases">
        <authorList>
            <person name="Imhoff J.F."/>
            <person name="Rahn T."/>
            <person name="Kuenzel S."/>
            <person name="Neulinger S.C."/>
        </authorList>
    </citation>
    <scope>NUCLEOTIDE SEQUENCE</scope>
    <source>
        <strain evidence="2">DSM 4395</strain>
    </source>
</reference>
<evidence type="ECO:0000259" key="1">
    <source>
        <dbReference type="PROSITE" id="PS50994"/>
    </source>
</evidence>
<dbReference type="SUPFAM" id="SSF52540">
    <property type="entry name" value="P-loop containing nucleoside triphosphate hydrolases"/>
    <property type="match status" value="1"/>
</dbReference>
<protein>
    <submittedName>
        <fullName evidence="2">AAA family ATPase</fullName>
    </submittedName>
</protein>
<dbReference type="GO" id="GO:0015074">
    <property type="term" value="P:DNA integration"/>
    <property type="evidence" value="ECO:0007669"/>
    <property type="project" value="InterPro"/>
</dbReference>
<dbReference type="InterPro" id="IPR001584">
    <property type="entry name" value="Integrase_cat-core"/>
</dbReference>
<dbReference type="InterPro" id="IPR012337">
    <property type="entry name" value="RNaseH-like_sf"/>
</dbReference>
<feature type="domain" description="Integrase catalytic" evidence="1">
    <location>
        <begin position="6"/>
        <end position="105"/>
    </location>
</feature>
<dbReference type="GO" id="GO:0016887">
    <property type="term" value="F:ATP hydrolysis activity"/>
    <property type="evidence" value="ECO:0007669"/>
    <property type="project" value="InterPro"/>
</dbReference>
<dbReference type="InterPro" id="IPR003593">
    <property type="entry name" value="AAA+_ATPase"/>
</dbReference>
<dbReference type="Pfam" id="PF13401">
    <property type="entry name" value="AAA_22"/>
    <property type="match status" value="1"/>
</dbReference>
<dbReference type="AlphaFoldDB" id="A0AAJ0UJD8"/>
<dbReference type="Proteomes" id="UP001296967">
    <property type="component" value="Unassembled WGS sequence"/>
</dbReference>
<accession>A0AAJ0UJD8</accession>
<dbReference type="GO" id="GO:0003676">
    <property type="term" value="F:nucleic acid binding"/>
    <property type="evidence" value="ECO:0007669"/>
    <property type="project" value="InterPro"/>
</dbReference>
<dbReference type="PANTHER" id="PTHR35894:SF1">
    <property type="entry name" value="PHOSPHORIBULOKINASE _ URIDINE KINASE FAMILY"/>
    <property type="match status" value="1"/>
</dbReference>
<comment type="caution">
    <text evidence="2">The sequence shown here is derived from an EMBL/GenBank/DDBJ whole genome shotgun (WGS) entry which is preliminary data.</text>
</comment>
<dbReference type="SUPFAM" id="SSF53098">
    <property type="entry name" value="Ribonuclease H-like"/>
    <property type="match status" value="1"/>
</dbReference>
<reference evidence="2" key="2">
    <citation type="journal article" date="2020" name="Microorganisms">
        <title>Osmotic Adaptation and Compatible Solute Biosynthesis of Phototrophic Bacteria as Revealed from Genome Analyses.</title>
        <authorList>
            <person name="Imhoff J.F."/>
            <person name="Rahn T."/>
            <person name="Kunzel S."/>
            <person name="Keller A."/>
            <person name="Neulinger S.C."/>
        </authorList>
    </citation>
    <scope>NUCLEOTIDE SEQUENCE</scope>
    <source>
        <strain evidence="2">DSM 4395</strain>
    </source>
</reference>
<keyword evidence="3" id="KW-1185">Reference proteome</keyword>
<evidence type="ECO:0000313" key="3">
    <source>
        <dbReference type="Proteomes" id="UP001296967"/>
    </source>
</evidence>
<dbReference type="PROSITE" id="PS50994">
    <property type="entry name" value="INTEGRASE"/>
    <property type="match status" value="1"/>
</dbReference>
<dbReference type="InterPro" id="IPR036397">
    <property type="entry name" value="RNaseH_sf"/>
</dbReference>
<dbReference type="InterPro" id="IPR049945">
    <property type="entry name" value="AAA_22"/>
</dbReference>
<dbReference type="CDD" id="cd00009">
    <property type="entry name" value="AAA"/>
    <property type="match status" value="1"/>
</dbReference>
<dbReference type="Pfam" id="PF00665">
    <property type="entry name" value="rve"/>
    <property type="match status" value="1"/>
</dbReference>
<name>A0AAJ0UJD8_HALSE</name>
<sequence length="330" mass="37253">MARPKQDGDPQDRRRFAFEHAGELWMSDVMHGPSVVVGERVKRKTYLIAFIDDATRVIAHAAFAMSENTASFLPVLEQAVLRRGLPKKLYVDNGANYRSKHLLELRGIGLVTGEAGSGKTTVCRKVAADLHPGLYRVFYIPLSTGNVMDMYKTITWELGLPVERNRAAAFRRIRLEITRLTLEAKQRPVLIVDEAHHLRNEVLEDLRLLTNYNMDSENRLCLLLVGLTELRRRLTMAVHESLAQRIVVRHHLSGLMREEVPEYLCHRLRLAGCEVPLFEPAAVEALFQATQGMPRKVNRLAHYALTSAALAQARQVSAEHVQAAREEVAA</sequence>
<dbReference type="PANTHER" id="PTHR35894">
    <property type="entry name" value="GENERAL SECRETION PATHWAY PROTEIN A-RELATED"/>
    <property type="match status" value="1"/>
</dbReference>